<dbReference type="OrthoDB" id="5148202at2"/>
<gene>
    <name evidence="3" type="ORF">EDD39_7133</name>
</gene>
<name>A0A8G1X9I4_9ACTN</name>
<protein>
    <submittedName>
        <fullName evidence="3">Uncharacterized protein DUF4263</fullName>
    </submittedName>
</protein>
<comment type="caution">
    <text evidence="3">The sequence shown here is derived from an EMBL/GenBank/DDBJ whole genome shotgun (WGS) entry which is preliminary data.</text>
</comment>
<dbReference type="Proteomes" id="UP000267408">
    <property type="component" value="Unassembled WGS sequence"/>
</dbReference>
<feature type="domain" description="Shedu protein SduA C-terminal" evidence="2">
    <location>
        <begin position="390"/>
        <end position="540"/>
    </location>
</feature>
<evidence type="ECO:0000313" key="3">
    <source>
        <dbReference type="EMBL" id="ROR35475.1"/>
    </source>
</evidence>
<feature type="region of interest" description="Disordered" evidence="1">
    <location>
        <begin position="13"/>
        <end position="33"/>
    </location>
</feature>
<organism evidence="3 4">
    <name type="scientific">Kitasatospora cineracea</name>
    <dbReference type="NCBI Taxonomy" id="88074"/>
    <lineage>
        <taxon>Bacteria</taxon>
        <taxon>Bacillati</taxon>
        <taxon>Actinomycetota</taxon>
        <taxon>Actinomycetes</taxon>
        <taxon>Kitasatosporales</taxon>
        <taxon>Streptomycetaceae</taxon>
        <taxon>Kitasatospora</taxon>
    </lineage>
</organism>
<evidence type="ECO:0000313" key="4">
    <source>
        <dbReference type="Proteomes" id="UP000267408"/>
    </source>
</evidence>
<reference evidence="3 4" key="1">
    <citation type="submission" date="2018-11" db="EMBL/GenBank/DDBJ databases">
        <title>Sequencing the genomes of 1000 actinobacteria strains.</title>
        <authorList>
            <person name="Klenk H.-P."/>
        </authorList>
    </citation>
    <scope>NUCLEOTIDE SEQUENCE [LARGE SCALE GENOMIC DNA]</scope>
    <source>
        <strain evidence="3 4">DSM 44780</strain>
    </source>
</reference>
<dbReference type="EMBL" id="RJVJ01000003">
    <property type="protein sequence ID" value="ROR35475.1"/>
    <property type="molecule type" value="Genomic_DNA"/>
</dbReference>
<sequence>MNRRWLVRALADKPAHRMDQPSQGGSLRSAVASQPVGEGDGVILWRPRKGGGVVGLGKVVRSMENPALRFPYQASVKFDRVFLSTPLSPEVLRSSGLGSVPAAVQSTARYTPQGPVLGPVSLSESQWERLEQEALLPAPPTEWPAWWDIQPGAVMLRAELHASFGGSPQRTASVSSSTPNAFLMVGRNDPAARWDGDLLLVPGNADAVGILSAGNRAVVDHRRRGVPLRVFETQGNDCRYAGEFTVDPERAIQAWTPGTRTVTRYHRRVQEAVPLLRLRLVSGIRPLDGSADPFDGAPRLTLGLGAGPRRGGPGAEAPAVPSPREALVTTSDRGVERIVRHLLNLVESDSRTAALVNRMDEARVLSALLQHAQRQADLDELRAAVENPDTKERQLQEILEGMTWIFGGEFLPGFGKRSLTTQDQLDFTLLRPDGTMHGVEIKLAWIPHLIIGDDEHRSLGSAVHRAIGQAMDYLVSLDEERHSILAKRAKIDTRRASMTVVIGHSKFPDRRFSPEQVTEAMRTYNSHQTRITVTTYDQLIDNAQRMLSVPALSLGTPNP</sequence>
<evidence type="ECO:0000259" key="2">
    <source>
        <dbReference type="Pfam" id="PF14082"/>
    </source>
</evidence>
<evidence type="ECO:0000256" key="1">
    <source>
        <dbReference type="SAM" id="MobiDB-lite"/>
    </source>
</evidence>
<dbReference type="AlphaFoldDB" id="A0A8G1X9I4"/>
<accession>A0A8G1X9I4</accession>
<dbReference type="InterPro" id="IPR025359">
    <property type="entry name" value="SduA_C"/>
</dbReference>
<proteinExistence type="predicted"/>
<feature type="compositionally biased region" description="Gly residues" evidence="1">
    <location>
        <begin position="304"/>
        <end position="314"/>
    </location>
</feature>
<feature type="region of interest" description="Disordered" evidence="1">
    <location>
        <begin position="304"/>
        <end position="323"/>
    </location>
</feature>
<dbReference type="RefSeq" id="WP_148089588.1">
    <property type="nucleotide sequence ID" value="NZ_RJVJ01000003.1"/>
</dbReference>
<dbReference type="Pfam" id="PF14082">
    <property type="entry name" value="SduA_C"/>
    <property type="match status" value="1"/>
</dbReference>